<evidence type="ECO:0000256" key="1">
    <source>
        <dbReference type="SAM" id="MobiDB-lite"/>
    </source>
</evidence>
<accession>A0A811SPG8</accession>
<evidence type="ECO:0000313" key="3">
    <source>
        <dbReference type="EMBL" id="CAD6342430.1"/>
    </source>
</evidence>
<reference evidence="3" key="1">
    <citation type="submission" date="2020-10" db="EMBL/GenBank/DDBJ databases">
        <authorList>
            <person name="Han B."/>
            <person name="Lu T."/>
            <person name="Zhao Q."/>
            <person name="Huang X."/>
            <person name="Zhao Y."/>
        </authorList>
    </citation>
    <scope>NUCLEOTIDE SEQUENCE</scope>
</reference>
<evidence type="ECO:0000313" key="4">
    <source>
        <dbReference type="Proteomes" id="UP000604825"/>
    </source>
</evidence>
<protein>
    <recommendedName>
        <fullName evidence="2">RED-like N-terminal domain-containing protein</fullName>
    </recommendedName>
</protein>
<gene>
    <name evidence="3" type="ORF">NCGR_LOCUS66528</name>
</gene>
<evidence type="ECO:0000259" key="2">
    <source>
        <dbReference type="Pfam" id="PF07808"/>
    </source>
</evidence>
<dbReference type="Proteomes" id="UP000604825">
    <property type="component" value="Unassembled WGS sequence"/>
</dbReference>
<comment type="caution">
    <text evidence="3">The sequence shown here is derived from an EMBL/GenBank/DDBJ whole genome shotgun (WGS) entry which is preliminary data.</text>
</comment>
<feature type="compositionally biased region" description="Basic residues" evidence="1">
    <location>
        <begin position="149"/>
        <end position="167"/>
    </location>
</feature>
<feature type="compositionally biased region" description="Basic and acidic residues" evidence="1">
    <location>
        <begin position="168"/>
        <end position="192"/>
    </location>
</feature>
<organism evidence="3 4">
    <name type="scientific">Miscanthus lutarioriparius</name>
    <dbReference type="NCBI Taxonomy" id="422564"/>
    <lineage>
        <taxon>Eukaryota</taxon>
        <taxon>Viridiplantae</taxon>
        <taxon>Streptophyta</taxon>
        <taxon>Embryophyta</taxon>
        <taxon>Tracheophyta</taxon>
        <taxon>Spermatophyta</taxon>
        <taxon>Magnoliopsida</taxon>
        <taxon>Liliopsida</taxon>
        <taxon>Poales</taxon>
        <taxon>Poaceae</taxon>
        <taxon>PACMAD clade</taxon>
        <taxon>Panicoideae</taxon>
        <taxon>Andropogonodae</taxon>
        <taxon>Andropogoneae</taxon>
        <taxon>Saccharinae</taxon>
        <taxon>Miscanthus</taxon>
    </lineage>
</organism>
<dbReference type="InterPro" id="IPR012916">
    <property type="entry name" value="RED_N"/>
</dbReference>
<dbReference type="OrthoDB" id="3366823at2759"/>
<keyword evidence="4" id="KW-1185">Reference proteome</keyword>
<feature type="domain" description="RED-like N-terminal" evidence="2">
    <location>
        <begin position="158"/>
        <end position="211"/>
    </location>
</feature>
<name>A0A811SPG8_9POAL</name>
<proteinExistence type="predicted"/>
<feature type="region of interest" description="Disordered" evidence="1">
    <location>
        <begin position="147"/>
        <end position="202"/>
    </location>
</feature>
<dbReference type="AlphaFoldDB" id="A0A811SPG8"/>
<dbReference type="EMBL" id="CAJGYO010000493">
    <property type="protein sequence ID" value="CAD6342430.1"/>
    <property type="molecule type" value="Genomic_DNA"/>
</dbReference>
<sequence>MTAAEQQEQLMVLAEEYQQEYPQHNSQALLEISKQILGLLAFLDLHDKKRMLTSEDLSAISNDRSRILKVLKGQRRKFRDSIDRRSLLGAEFVDFLSLRESAVLHQDTLKTAPIRCGGGMFHFFFFTCFDLDRLILVQNTRMRVGQGYRRGREKMSSKKKNKEKMMRRKEEKKEEPETPRYCDHAKECREDQNPDYEPTELGSFDAVVPPGTDLWSTMSFVICVILVSQ</sequence>
<dbReference type="Pfam" id="PF07808">
    <property type="entry name" value="RED_N"/>
    <property type="match status" value="1"/>
</dbReference>